<dbReference type="PROSITE" id="PS51257">
    <property type="entry name" value="PROKAR_LIPOPROTEIN"/>
    <property type="match status" value="1"/>
</dbReference>
<organism evidence="2 3">
    <name type="scientific">Candidatus Thermoflexus japonica</name>
    <dbReference type="NCBI Taxonomy" id="2035417"/>
    <lineage>
        <taxon>Bacteria</taxon>
        <taxon>Bacillati</taxon>
        <taxon>Chloroflexota</taxon>
        <taxon>Thermoflexia</taxon>
        <taxon>Thermoflexales</taxon>
        <taxon>Thermoflexaceae</taxon>
        <taxon>Thermoflexus</taxon>
    </lineage>
</organism>
<sequence>MVTSRSIGFLILALGGIFGLIGCVRMPSPTPSIPTPSGPTAPEAMECPSFAAFGGLPFPVPIPVPLPGADVRGSASPLSDPGRVMDQALRPAIRQVGLQPQRTCFFEVRSEGREGVLGIYQFSSTLGAEVGDRLAEALRGQGIEVRDPTTLTSPGGSVIWMGLQFPDGVEGALMGLQNMIWAWATERAGPIETVEPTQTPGTAPEPSPAPTEAPPTVQPVGLAQEVDAALRPALEKALGVQLALEDFATLTAGGAIQASLSYRPDRAIAYAERVDRLQSELTRVGLTIAATVSTPDQLTLAVQGGRLGNRVVAGGGINIRAEGVEVMLVFSP</sequence>
<reference evidence="3" key="1">
    <citation type="submission" date="2017-09" db="EMBL/GenBank/DDBJ databases">
        <title>Metaegenomics of thermophilic ammonia-oxidizing enrichment culture.</title>
        <authorList>
            <person name="Kato S."/>
            <person name="Suzuki K."/>
        </authorList>
    </citation>
    <scope>NUCLEOTIDE SEQUENCE [LARGE SCALE GENOMIC DNA]</scope>
</reference>
<accession>A0A2H5Y5J3</accession>
<gene>
    <name evidence="2" type="ORF">HRbin22_00956</name>
</gene>
<name>A0A2H5Y5J3_9CHLR</name>
<evidence type="ECO:0000256" key="1">
    <source>
        <dbReference type="SAM" id="MobiDB-lite"/>
    </source>
</evidence>
<dbReference type="EMBL" id="BEHY01000016">
    <property type="protein sequence ID" value="GBD08715.1"/>
    <property type="molecule type" value="Genomic_DNA"/>
</dbReference>
<comment type="caution">
    <text evidence="2">The sequence shown here is derived from an EMBL/GenBank/DDBJ whole genome shotgun (WGS) entry which is preliminary data.</text>
</comment>
<dbReference type="AlphaFoldDB" id="A0A2H5Y5J3"/>
<evidence type="ECO:0000313" key="2">
    <source>
        <dbReference type="EMBL" id="GBD08715.1"/>
    </source>
</evidence>
<evidence type="ECO:0000313" key="3">
    <source>
        <dbReference type="Proteomes" id="UP000236642"/>
    </source>
</evidence>
<feature type="compositionally biased region" description="Pro residues" evidence="1">
    <location>
        <begin position="203"/>
        <end position="216"/>
    </location>
</feature>
<proteinExistence type="predicted"/>
<dbReference type="Proteomes" id="UP000236642">
    <property type="component" value="Unassembled WGS sequence"/>
</dbReference>
<feature type="region of interest" description="Disordered" evidence="1">
    <location>
        <begin position="193"/>
        <end position="216"/>
    </location>
</feature>
<protein>
    <submittedName>
        <fullName evidence="2">Uncharacterized protein</fullName>
    </submittedName>
</protein>